<dbReference type="InParanoid" id="G0MQS8"/>
<keyword evidence="1" id="KW-0863">Zinc-finger</keyword>
<feature type="domain" description="B box-type" evidence="2">
    <location>
        <begin position="187"/>
        <end position="233"/>
    </location>
</feature>
<dbReference type="InterPro" id="IPR000315">
    <property type="entry name" value="Znf_B-box"/>
</dbReference>
<dbReference type="STRING" id="135651.G0MQS8"/>
<accession>G0MQS8</accession>
<dbReference type="Gene3D" id="3.30.160.60">
    <property type="entry name" value="Classic Zinc Finger"/>
    <property type="match status" value="1"/>
</dbReference>
<keyword evidence="4" id="KW-1185">Reference proteome</keyword>
<dbReference type="AlphaFoldDB" id="G0MQS8"/>
<dbReference type="GO" id="GO:0008270">
    <property type="term" value="F:zinc ion binding"/>
    <property type="evidence" value="ECO:0007669"/>
    <property type="project" value="UniProtKB-KW"/>
</dbReference>
<evidence type="ECO:0000313" key="3">
    <source>
        <dbReference type="EMBL" id="EGT41585.1"/>
    </source>
</evidence>
<evidence type="ECO:0000256" key="1">
    <source>
        <dbReference type="PROSITE-ProRule" id="PRU00024"/>
    </source>
</evidence>
<name>G0MQS8_CAEBE</name>
<sequence length="445" mass="52319">MTNLDPVFIRTKHGAVPKTFFFPDHKRTTIDFTVLKAASGRHVRVTHNLPSSFITNIPSSPITMETILHISFEQTIPPFQDDSLKVKIATYKGNTEIAELTKDIEVKIVDQNTWEREVKCSNCKRHYRRLNKLKIWPLNENVGPLNENGEFFVCELCFTDIKFAKYHPVITWNIPVQQESIECSDRNPPVQCRNSNRHEANCFCLSCEEDFCFLCFLESHGEEPFKKHKMINQADKQWAQQKCFVHLTETAVIFCKNENCRDHERFACQICVENTHNGCQCWSASRAMEHRKTEIEITFERLIKLETDFLETNDQLYFLMIRRDADIDAHEKTIKSWQAKQRLRKRRSGDKLKLELLQEANSGKLRREIRPMIENFVKYLKQKVDVNEGYEEIPEALALCNCEPADDTEPYKPLPVDRPGETSSRATTYEWMAYQRRRRRRLESE</sequence>
<dbReference type="EMBL" id="GL379807">
    <property type="protein sequence ID" value="EGT41585.1"/>
    <property type="molecule type" value="Genomic_DNA"/>
</dbReference>
<dbReference type="PROSITE" id="PS50119">
    <property type="entry name" value="ZF_BBOX"/>
    <property type="match status" value="1"/>
</dbReference>
<dbReference type="Proteomes" id="UP000008068">
    <property type="component" value="Unassembled WGS sequence"/>
</dbReference>
<keyword evidence="1" id="KW-0479">Metal-binding</keyword>
<reference evidence="4" key="1">
    <citation type="submission" date="2011-07" db="EMBL/GenBank/DDBJ databases">
        <authorList>
            <consortium name="Caenorhabditis brenneri Sequencing and Analysis Consortium"/>
            <person name="Wilson R.K."/>
        </authorList>
    </citation>
    <scope>NUCLEOTIDE SEQUENCE [LARGE SCALE GENOMIC DNA]</scope>
    <source>
        <strain evidence="4">PB2801</strain>
    </source>
</reference>
<organism evidence="4">
    <name type="scientific">Caenorhabditis brenneri</name>
    <name type="common">Nematode worm</name>
    <dbReference type="NCBI Taxonomy" id="135651"/>
    <lineage>
        <taxon>Eukaryota</taxon>
        <taxon>Metazoa</taxon>
        <taxon>Ecdysozoa</taxon>
        <taxon>Nematoda</taxon>
        <taxon>Chromadorea</taxon>
        <taxon>Rhabditida</taxon>
        <taxon>Rhabditina</taxon>
        <taxon>Rhabditomorpha</taxon>
        <taxon>Rhabditoidea</taxon>
        <taxon>Rhabditidae</taxon>
        <taxon>Peloderinae</taxon>
        <taxon>Caenorhabditis</taxon>
    </lineage>
</organism>
<evidence type="ECO:0000313" key="4">
    <source>
        <dbReference type="Proteomes" id="UP000008068"/>
    </source>
</evidence>
<evidence type="ECO:0000259" key="2">
    <source>
        <dbReference type="PROSITE" id="PS50119"/>
    </source>
</evidence>
<gene>
    <name evidence="3" type="ORF">CAEBREN_08563</name>
</gene>
<dbReference type="HOGENOM" id="CLU_604435_0_0_1"/>
<keyword evidence="1" id="KW-0862">Zinc</keyword>
<proteinExistence type="predicted"/>
<protein>
    <recommendedName>
        <fullName evidence="2">B box-type domain-containing protein</fullName>
    </recommendedName>
</protein>